<feature type="transmembrane region" description="Helical" evidence="1">
    <location>
        <begin position="20"/>
        <end position="40"/>
    </location>
</feature>
<sequence length="72" mass="8162">MKPASVPLIIFRLDRSLIFLYNYCITLLVHMMRTDIALWARGPLGSITYLNSAITSGCMALFFTIFKVRGMS</sequence>
<reference evidence="2" key="1">
    <citation type="submission" date="2016-04" db="EMBL/GenBank/DDBJ databases">
        <authorList>
            <person name="Evans L.H."/>
            <person name="Alamgir A."/>
            <person name="Owens N."/>
            <person name="Weber N.D."/>
            <person name="Virtaneva K."/>
            <person name="Barbian K."/>
            <person name="Babar A."/>
            <person name="Rosenke K."/>
        </authorList>
    </citation>
    <scope>NUCLEOTIDE SEQUENCE</scope>
    <source>
        <strain evidence="2">86</strain>
    </source>
</reference>
<keyword evidence="1" id="KW-0472">Membrane</keyword>
<evidence type="ECO:0000256" key="1">
    <source>
        <dbReference type="SAM" id="Phobius"/>
    </source>
</evidence>
<accession>A0A212KEB2</accession>
<protein>
    <submittedName>
        <fullName evidence="2">Uncharacterized protein</fullName>
    </submittedName>
</protein>
<dbReference type="EMBL" id="FLUN01000001">
    <property type="protein sequence ID" value="SBW09958.1"/>
    <property type="molecule type" value="Genomic_DNA"/>
</dbReference>
<dbReference type="AlphaFoldDB" id="A0A212KEB2"/>
<name>A0A212KEB2_9FIRM</name>
<keyword evidence="1" id="KW-1133">Transmembrane helix</keyword>
<evidence type="ECO:0000313" key="2">
    <source>
        <dbReference type="EMBL" id="SBW09958.1"/>
    </source>
</evidence>
<feature type="transmembrane region" description="Helical" evidence="1">
    <location>
        <begin position="46"/>
        <end position="66"/>
    </location>
</feature>
<organism evidence="2">
    <name type="scientific">uncultured Eubacteriales bacterium</name>
    <dbReference type="NCBI Taxonomy" id="172733"/>
    <lineage>
        <taxon>Bacteria</taxon>
        <taxon>Bacillati</taxon>
        <taxon>Bacillota</taxon>
        <taxon>Clostridia</taxon>
        <taxon>Eubacteriales</taxon>
        <taxon>environmental samples</taxon>
    </lineage>
</organism>
<gene>
    <name evidence="2" type="ORF">KL86CLO1_12783</name>
</gene>
<keyword evidence="1" id="KW-0812">Transmembrane</keyword>
<proteinExistence type="predicted"/>